<dbReference type="RefSeq" id="WP_126538903.1">
    <property type="nucleotide sequence ID" value="NZ_BSPM01000007.1"/>
</dbReference>
<dbReference type="InterPro" id="IPR036852">
    <property type="entry name" value="Peptidase_S8/S53_dom_sf"/>
</dbReference>
<keyword evidence="6" id="KW-0732">Signal</keyword>
<dbReference type="InterPro" id="IPR022398">
    <property type="entry name" value="Peptidase_S8_His-AS"/>
</dbReference>
<dbReference type="GO" id="GO:0006508">
    <property type="term" value="P:proteolysis"/>
    <property type="evidence" value="ECO:0007669"/>
    <property type="project" value="UniProtKB-KW"/>
</dbReference>
<dbReference type="PROSITE" id="PS00138">
    <property type="entry name" value="SUBTILASE_SER"/>
    <property type="match status" value="1"/>
</dbReference>
<keyword evidence="3 5" id="KW-0378">Hydrolase</keyword>
<dbReference type="Pfam" id="PF00082">
    <property type="entry name" value="Peptidase_S8"/>
    <property type="match status" value="1"/>
</dbReference>
<dbReference type="PRINTS" id="PR00723">
    <property type="entry name" value="SUBTILISIN"/>
</dbReference>
<evidence type="ECO:0000259" key="7">
    <source>
        <dbReference type="Pfam" id="PF00082"/>
    </source>
</evidence>
<feature type="active site" description="Charge relay system" evidence="5">
    <location>
        <position position="423"/>
    </location>
</feature>
<dbReference type="Proteomes" id="UP000294547">
    <property type="component" value="Unassembled WGS sequence"/>
</dbReference>
<keyword evidence="2 5" id="KW-0645">Protease</keyword>
<evidence type="ECO:0000256" key="2">
    <source>
        <dbReference type="ARBA" id="ARBA00022670"/>
    </source>
</evidence>
<evidence type="ECO:0000256" key="5">
    <source>
        <dbReference type="PROSITE-ProRule" id="PRU01240"/>
    </source>
</evidence>
<dbReference type="PROSITE" id="PS51892">
    <property type="entry name" value="SUBTILASE"/>
    <property type="match status" value="1"/>
</dbReference>
<evidence type="ECO:0000256" key="3">
    <source>
        <dbReference type="ARBA" id="ARBA00022801"/>
    </source>
</evidence>
<feature type="active site" description="Charge relay system" evidence="5">
    <location>
        <position position="243"/>
    </location>
</feature>
<evidence type="ECO:0000256" key="1">
    <source>
        <dbReference type="ARBA" id="ARBA00011073"/>
    </source>
</evidence>
<dbReference type="InterPro" id="IPR015500">
    <property type="entry name" value="Peptidase_S8_subtilisin-rel"/>
</dbReference>
<accession>A0A4R6R9Y2</accession>
<keyword evidence="9" id="KW-1185">Reference proteome</keyword>
<organism evidence="8 9">
    <name type="scientific">Oharaeibacter diazotrophicus</name>
    <dbReference type="NCBI Taxonomy" id="1920512"/>
    <lineage>
        <taxon>Bacteria</taxon>
        <taxon>Pseudomonadati</taxon>
        <taxon>Pseudomonadota</taxon>
        <taxon>Alphaproteobacteria</taxon>
        <taxon>Hyphomicrobiales</taxon>
        <taxon>Pleomorphomonadaceae</taxon>
        <taxon>Oharaeibacter</taxon>
    </lineage>
</organism>
<dbReference type="PANTHER" id="PTHR43806:SF11">
    <property type="entry name" value="CEREVISIN-RELATED"/>
    <property type="match status" value="1"/>
</dbReference>
<gene>
    <name evidence="8" type="ORF">EDD54_3955</name>
</gene>
<sequence>MRAFVLSAWLVVAAILCAAPAALAADVAFATAVADGRMSAADAARFEDADVSYHRVMVRTAAGRAVLGGVDHDARRVALARRVGVVEALFGSVERAAADAGLLMFDRQETFSATLSTEEIRRLLAHPDVRRVHRVPTAPLEAVLRGAAAGADAGAVQKLAFATLGIDEMKKAKLNGAGRSVAIIDSGIDMTLRQMKTAVIDGFCFSRNDARLGLKGTCPIGIRYGARGLKAGAQTCRALGCDHGTAVASVIVGAKTSSGGMVVQGVAPAAKIVAVNAARFDTRTNMMIVAYDDILRAYETLFPEVVAPTGRIANYPIAAVNVSASVPCDLDVYQDGDDQAYAMQSYGVATVAAAGNEGLWSKTEQGWPACNSSVHGVGELDTAYKPTDITNWSGYYAVSQGYPVVDSDMAKGGFAVAEGSGTSFSAPLVTGAHLLGRQVNGRGLLGAPNVDLYFDPDHDSNYRLYHGRIPRVDGKVAWDGRFVTFVPSKIKTYQLDAPDEDGKQEGDVYCRDYEYYSFNTAFDEWHKSTTLDCQSTNDFTAYMYPFLPTNYKVRLLGQNFLAPVDLKDEYIHGYNVSATSGAEMDDDKFRAWTKPLFETEVVITNARGQVVERMPVMVTKSKRICTGPDKSKTNPSKTCGKCVYGCKYR</sequence>
<dbReference type="CDD" id="cd00306">
    <property type="entry name" value="Peptidases_S8_S53"/>
    <property type="match status" value="1"/>
</dbReference>
<dbReference type="GO" id="GO:0004252">
    <property type="term" value="F:serine-type endopeptidase activity"/>
    <property type="evidence" value="ECO:0007669"/>
    <property type="project" value="UniProtKB-UniRule"/>
</dbReference>
<keyword evidence="4 5" id="KW-0720">Serine protease</keyword>
<dbReference type="EMBL" id="SNXY01000010">
    <property type="protein sequence ID" value="TDP82685.1"/>
    <property type="molecule type" value="Genomic_DNA"/>
</dbReference>
<feature type="signal peptide" evidence="6">
    <location>
        <begin position="1"/>
        <end position="24"/>
    </location>
</feature>
<dbReference type="InterPro" id="IPR023828">
    <property type="entry name" value="Peptidase_S8_Ser-AS"/>
</dbReference>
<reference evidence="8 9" key="1">
    <citation type="submission" date="2019-03" db="EMBL/GenBank/DDBJ databases">
        <title>Genomic Encyclopedia of Type Strains, Phase IV (KMG-IV): sequencing the most valuable type-strain genomes for metagenomic binning, comparative biology and taxonomic classification.</title>
        <authorList>
            <person name="Goeker M."/>
        </authorList>
    </citation>
    <scope>NUCLEOTIDE SEQUENCE [LARGE SCALE GENOMIC DNA]</scope>
    <source>
        <strain evidence="8 9">DSM 102969</strain>
    </source>
</reference>
<dbReference type="PROSITE" id="PS00137">
    <property type="entry name" value="SUBTILASE_HIS"/>
    <property type="match status" value="1"/>
</dbReference>
<dbReference type="PANTHER" id="PTHR43806">
    <property type="entry name" value="PEPTIDASE S8"/>
    <property type="match status" value="1"/>
</dbReference>
<evidence type="ECO:0000313" key="9">
    <source>
        <dbReference type="Proteomes" id="UP000294547"/>
    </source>
</evidence>
<name>A0A4R6R9Y2_9HYPH</name>
<dbReference type="InterPro" id="IPR050131">
    <property type="entry name" value="Peptidase_S8_subtilisin-like"/>
</dbReference>
<feature type="domain" description="Peptidase S8/S53" evidence="7">
    <location>
        <begin position="176"/>
        <end position="439"/>
    </location>
</feature>
<dbReference type="InterPro" id="IPR000209">
    <property type="entry name" value="Peptidase_S8/S53_dom"/>
</dbReference>
<proteinExistence type="inferred from homology"/>
<evidence type="ECO:0000256" key="4">
    <source>
        <dbReference type="ARBA" id="ARBA00022825"/>
    </source>
</evidence>
<evidence type="ECO:0000256" key="6">
    <source>
        <dbReference type="SAM" id="SignalP"/>
    </source>
</evidence>
<comment type="caution">
    <text evidence="8">The sequence shown here is derived from an EMBL/GenBank/DDBJ whole genome shotgun (WGS) entry which is preliminary data.</text>
</comment>
<comment type="similarity">
    <text evidence="1 5">Belongs to the peptidase S8 family.</text>
</comment>
<evidence type="ECO:0000313" key="8">
    <source>
        <dbReference type="EMBL" id="TDP82685.1"/>
    </source>
</evidence>
<dbReference type="SUPFAM" id="SSF52743">
    <property type="entry name" value="Subtilisin-like"/>
    <property type="match status" value="1"/>
</dbReference>
<dbReference type="OrthoDB" id="5405281at2"/>
<protein>
    <submittedName>
        <fullName evidence="8">Subtilase family protein</fullName>
    </submittedName>
</protein>
<feature type="active site" description="Charge relay system" evidence="5">
    <location>
        <position position="185"/>
    </location>
</feature>
<dbReference type="AlphaFoldDB" id="A0A4R6R9Y2"/>
<feature type="chain" id="PRO_5020745856" evidence="6">
    <location>
        <begin position="25"/>
        <end position="649"/>
    </location>
</feature>
<dbReference type="Gene3D" id="3.40.50.200">
    <property type="entry name" value="Peptidase S8/S53 domain"/>
    <property type="match status" value="1"/>
</dbReference>